<sequence length="450" mass="51968">MPKNIQEELLERYNNAIYSNENIKASLNKNKQENVNGLFEMIYGRQHSNVAIEKTRVFNEFFADLFDLTNIKWIIRGPTNKGNKLLEDIFKKYLREANLPGLGWVTKFRSGIHGRYALVVVKQVTRKIFNNMAETRPILIPARVSYKNTINNNIFEIEVLYDDYPLTVGKESFILKKKYKLNENQVSVDTSLLDFNKNKNIDTSLMDANIQRHLEENNEKNLTFNFVPVSVLKNDFDEIPRMNKVKERLAMLNTYDEVTATLPLWEKGAVLKNSQSKGPDAEIENYKFMKNLLFNGLVESSGIDFDGIPQSITDQITTFNPTSTMQTIRNTRNDIFSEIKSDIGIPNIDEIKSAQKTQAELMVRQFLTSPIIEREKIFMREFLVDLAHKFLRILETCNIKEVFPKLNLDDYEIDVEIDVNTEKNYNNLLANALSNGTSNSTDKEGEVKND</sequence>
<organism evidence="1 2">
    <name type="scientific">Spiroplasma apis B31</name>
    <dbReference type="NCBI Taxonomy" id="1276258"/>
    <lineage>
        <taxon>Bacteria</taxon>
        <taxon>Bacillati</taxon>
        <taxon>Mycoplasmatota</taxon>
        <taxon>Mollicutes</taxon>
        <taxon>Entomoplasmatales</taxon>
        <taxon>Spiroplasmataceae</taxon>
        <taxon>Spiroplasma</taxon>
    </lineage>
</organism>
<protein>
    <recommendedName>
        <fullName evidence="3">Phage portal protein</fullName>
    </recommendedName>
</protein>
<dbReference type="OrthoDB" id="388863at2"/>
<evidence type="ECO:0008006" key="3">
    <source>
        <dbReference type="Google" id="ProtNLM"/>
    </source>
</evidence>
<dbReference type="PATRIC" id="fig|1276258.3.peg.208"/>
<keyword evidence="2" id="KW-1185">Reference proteome</keyword>
<dbReference type="EMBL" id="CP006682">
    <property type="protein sequence ID" value="AHB36060.1"/>
    <property type="molecule type" value="Genomic_DNA"/>
</dbReference>
<proteinExistence type="predicted"/>
<dbReference type="KEGG" id="sapi:SAPIS_v1c02140"/>
<reference evidence="1 2" key="1">
    <citation type="journal article" date="2014" name="Genome Announc.">
        <title>Complete Genome Sequence of Spiroplasma apis B31T (ATCC 33834), a Bacterium Associated with May Disease of Honeybees (Apis mellifera).</title>
        <authorList>
            <person name="Ku C."/>
            <person name="Lo W.S."/>
            <person name="Chen L.L."/>
            <person name="Kuo C.H."/>
        </authorList>
    </citation>
    <scope>NUCLEOTIDE SEQUENCE [LARGE SCALE GENOMIC DNA]</scope>
    <source>
        <strain evidence="1">B31</strain>
    </source>
</reference>
<gene>
    <name evidence="1" type="ORF">SAPIS_v1c02140</name>
</gene>
<evidence type="ECO:0000313" key="1">
    <source>
        <dbReference type="EMBL" id="AHB36060.1"/>
    </source>
</evidence>
<dbReference type="HOGENOM" id="CLU_608204_0_0_14"/>
<dbReference type="RefSeq" id="WP_023788994.1">
    <property type="nucleotide sequence ID" value="NC_022998.1"/>
</dbReference>
<dbReference type="Proteomes" id="UP000018550">
    <property type="component" value="Chromosome"/>
</dbReference>
<dbReference type="STRING" id="1276258.SAPIS_v1c02140"/>
<evidence type="ECO:0000313" key="2">
    <source>
        <dbReference type="Proteomes" id="UP000018550"/>
    </source>
</evidence>
<name>V5RJV7_SPIAP</name>
<accession>V5RJV7</accession>
<dbReference type="AlphaFoldDB" id="V5RJV7"/>